<feature type="region of interest" description="Disordered" evidence="1">
    <location>
        <begin position="1"/>
        <end position="70"/>
    </location>
</feature>
<protein>
    <submittedName>
        <fullName evidence="2">Uncharacterized protein</fullName>
    </submittedName>
</protein>
<evidence type="ECO:0000313" key="2">
    <source>
        <dbReference type="EMBL" id="RNJ53198.1"/>
    </source>
</evidence>
<feature type="compositionally biased region" description="Polar residues" evidence="1">
    <location>
        <begin position="42"/>
        <end position="53"/>
    </location>
</feature>
<dbReference type="EMBL" id="RBVV01000151">
    <property type="protein sequence ID" value="RNJ53198.1"/>
    <property type="molecule type" value="Genomic_DNA"/>
</dbReference>
<feature type="compositionally biased region" description="Basic residues" evidence="1">
    <location>
        <begin position="89"/>
        <end position="104"/>
    </location>
</feature>
<dbReference type="Proteomes" id="UP000267145">
    <property type="component" value="Unassembled WGS sequence"/>
</dbReference>
<accession>A0A3M9Y1C3</accession>
<organism evidence="2 3">
    <name type="scientific">Verticillium nonalfalfae</name>
    <dbReference type="NCBI Taxonomy" id="1051616"/>
    <lineage>
        <taxon>Eukaryota</taxon>
        <taxon>Fungi</taxon>
        <taxon>Dikarya</taxon>
        <taxon>Ascomycota</taxon>
        <taxon>Pezizomycotina</taxon>
        <taxon>Sordariomycetes</taxon>
        <taxon>Hypocreomycetidae</taxon>
        <taxon>Glomerellales</taxon>
        <taxon>Plectosphaerellaceae</taxon>
        <taxon>Verticillium</taxon>
    </lineage>
</organism>
<gene>
    <name evidence="2" type="ORF">D7B24_002241</name>
</gene>
<dbReference type="AlphaFoldDB" id="A0A3M9Y1C3"/>
<reference evidence="2 3" key="1">
    <citation type="submission" date="2018-10" db="EMBL/GenBank/DDBJ databases">
        <title>Genome sequence of Verticillium nonalfalfae VnAa140.</title>
        <authorList>
            <person name="Stajich J.E."/>
            <person name="Kasson M.T."/>
        </authorList>
    </citation>
    <scope>NUCLEOTIDE SEQUENCE [LARGE SCALE GENOMIC DNA]</scope>
    <source>
        <strain evidence="2 3">VnAa140</strain>
    </source>
</reference>
<name>A0A3M9Y1C3_9PEZI</name>
<keyword evidence="3" id="KW-1185">Reference proteome</keyword>
<evidence type="ECO:0000256" key="1">
    <source>
        <dbReference type="SAM" id="MobiDB-lite"/>
    </source>
</evidence>
<proteinExistence type="predicted"/>
<feature type="region of interest" description="Disordered" evidence="1">
    <location>
        <begin position="88"/>
        <end position="118"/>
    </location>
</feature>
<feature type="compositionally biased region" description="Basic and acidic residues" evidence="1">
    <location>
        <begin position="203"/>
        <end position="221"/>
    </location>
</feature>
<sequence>MASHQATVSDELENSFCLADSPGQLPKSLQQLMESSHPPFESPQQAPKSTQQFLDAPELPEAAQCPESLKQPAEVAEPICIITKAATKTYHKRQKPARQTRKQKFVAAKNRHGEAARERKNGTRFHVTPLMTSPTGLKQKFPPTFNEDYAVGLWDTDRNPRKLGFSNKNWRVYLSSMPLIKLRKGTFALDTPPPYSKLRLANRAKEKEAEEEAEKQLEAAEEEARMHEFAVALLGL</sequence>
<dbReference type="GeneID" id="39605930"/>
<dbReference type="RefSeq" id="XP_028491356.1">
    <property type="nucleotide sequence ID" value="XM_028636454.1"/>
</dbReference>
<evidence type="ECO:0000313" key="3">
    <source>
        <dbReference type="Proteomes" id="UP000267145"/>
    </source>
</evidence>
<comment type="caution">
    <text evidence="2">The sequence shown here is derived from an EMBL/GenBank/DDBJ whole genome shotgun (WGS) entry which is preliminary data.</text>
</comment>
<feature type="region of interest" description="Disordered" evidence="1">
    <location>
        <begin position="202"/>
        <end position="221"/>
    </location>
</feature>